<proteinExistence type="predicted"/>
<dbReference type="InParanoid" id="A0A3N4LQN5"/>
<dbReference type="AlphaFoldDB" id="A0A3N4LQN5"/>
<accession>A0A3N4LQN5</accession>
<dbReference type="Proteomes" id="UP000267821">
    <property type="component" value="Unassembled WGS sequence"/>
</dbReference>
<gene>
    <name evidence="1" type="ORF">L211DRAFT_837856</name>
</gene>
<name>A0A3N4LQN5_9PEZI</name>
<reference evidence="1 2" key="1">
    <citation type="journal article" date="2018" name="Nat. Ecol. Evol.">
        <title>Pezizomycetes genomes reveal the molecular basis of ectomycorrhizal truffle lifestyle.</title>
        <authorList>
            <person name="Murat C."/>
            <person name="Payen T."/>
            <person name="Noel B."/>
            <person name="Kuo A."/>
            <person name="Morin E."/>
            <person name="Chen J."/>
            <person name="Kohler A."/>
            <person name="Krizsan K."/>
            <person name="Balestrini R."/>
            <person name="Da Silva C."/>
            <person name="Montanini B."/>
            <person name="Hainaut M."/>
            <person name="Levati E."/>
            <person name="Barry K.W."/>
            <person name="Belfiori B."/>
            <person name="Cichocki N."/>
            <person name="Clum A."/>
            <person name="Dockter R.B."/>
            <person name="Fauchery L."/>
            <person name="Guy J."/>
            <person name="Iotti M."/>
            <person name="Le Tacon F."/>
            <person name="Lindquist E.A."/>
            <person name="Lipzen A."/>
            <person name="Malagnac F."/>
            <person name="Mello A."/>
            <person name="Molinier V."/>
            <person name="Miyauchi S."/>
            <person name="Poulain J."/>
            <person name="Riccioni C."/>
            <person name="Rubini A."/>
            <person name="Sitrit Y."/>
            <person name="Splivallo R."/>
            <person name="Traeger S."/>
            <person name="Wang M."/>
            <person name="Zifcakova L."/>
            <person name="Wipf D."/>
            <person name="Zambonelli A."/>
            <person name="Paolocci F."/>
            <person name="Nowrousian M."/>
            <person name="Ottonello S."/>
            <person name="Baldrian P."/>
            <person name="Spatafora J.W."/>
            <person name="Henrissat B."/>
            <person name="Nagy L.G."/>
            <person name="Aury J.M."/>
            <person name="Wincker P."/>
            <person name="Grigoriev I.V."/>
            <person name="Bonfante P."/>
            <person name="Martin F.M."/>
        </authorList>
    </citation>
    <scope>NUCLEOTIDE SEQUENCE [LARGE SCALE GENOMIC DNA]</scope>
    <source>
        <strain evidence="1 2">ATCC MYA-4762</strain>
    </source>
</reference>
<keyword evidence="2" id="KW-1185">Reference proteome</keyword>
<evidence type="ECO:0000313" key="2">
    <source>
        <dbReference type="Proteomes" id="UP000267821"/>
    </source>
</evidence>
<organism evidence="1 2">
    <name type="scientific">Terfezia boudieri ATCC MYA-4762</name>
    <dbReference type="NCBI Taxonomy" id="1051890"/>
    <lineage>
        <taxon>Eukaryota</taxon>
        <taxon>Fungi</taxon>
        <taxon>Dikarya</taxon>
        <taxon>Ascomycota</taxon>
        <taxon>Pezizomycotina</taxon>
        <taxon>Pezizomycetes</taxon>
        <taxon>Pezizales</taxon>
        <taxon>Pezizaceae</taxon>
        <taxon>Terfezia</taxon>
    </lineage>
</organism>
<dbReference type="EMBL" id="ML121543">
    <property type="protein sequence ID" value="RPB23988.1"/>
    <property type="molecule type" value="Genomic_DNA"/>
</dbReference>
<evidence type="ECO:0000313" key="1">
    <source>
        <dbReference type="EMBL" id="RPB23988.1"/>
    </source>
</evidence>
<protein>
    <submittedName>
        <fullName evidence="1">Uncharacterized protein</fullName>
    </submittedName>
</protein>
<sequence length="125" mass="13775">MSSWQTTRGKPFRLDLGYETSSSTSGSNLDSRLKHPATVFTSSYCLHIQLLSSHPATVFTSSYCLHIQLLSSHPATIFTSSYCLHIQLLSSHPATVFTSSYCTHPATVHIQLKQTPLSHPLALLD</sequence>